<organism evidence="1 2">
    <name type="scientific">Algoriphagus confluentis</name>
    <dbReference type="NCBI Taxonomy" id="1697556"/>
    <lineage>
        <taxon>Bacteria</taxon>
        <taxon>Pseudomonadati</taxon>
        <taxon>Bacteroidota</taxon>
        <taxon>Cytophagia</taxon>
        <taxon>Cytophagales</taxon>
        <taxon>Cyclobacteriaceae</taxon>
        <taxon>Algoriphagus</taxon>
    </lineage>
</organism>
<name>A0ABQ6PJZ1_9BACT</name>
<evidence type="ECO:0000313" key="1">
    <source>
        <dbReference type="EMBL" id="GMQ28273.1"/>
    </source>
</evidence>
<proteinExistence type="predicted"/>
<comment type="caution">
    <text evidence="1">The sequence shown here is derived from an EMBL/GenBank/DDBJ whole genome shotgun (WGS) entry which is preliminary data.</text>
</comment>
<dbReference type="RefSeq" id="WP_338223034.1">
    <property type="nucleotide sequence ID" value="NZ_BTPD01000002.1"/>
</dbReference>
<accession>A0ABQ6PJZ1</accession>
<protein>
    <submittedName>
        <fullName evidence="1">Uncharacterized protein</fullName>
    </submittedName>
</protein>
<sequence length="243" mass="28081">MIYKTYFEDRSKLDSLKETGMGYQIVSAKERYSAERRFYIIYNSELIISLDSDFDIFKYRAFKIKGLQITLNQAEPFRIDTSSISVFSKKESQDLLNLYSRESRSTYLSKSINKGRQTGGRGAIDSPMEEASGNELFTRLSAFENDRRIDFENRCLKNGSFTTTYSDYKVCVNFNDDPVDRYALPNEEEIKHAFMILPKKSDKLQRGIVQPAFGKNGGGIEAYFDQGTSQNTYLARKEYGYLY</sequence>
<gene>
    <name evidence="1" type="ORF">Aconfl_09160</name>
</gene>
<dbReference type="EMBL" id="BTPD01000002">
    <property type="protein sequence ID" value="GMQ28273.1"/>
    <property type="molecule type" value="Genomic_DNA"/>
</dbReference>
<reference evidence="1 2" key="1">
    <citation type="submission" date="2023-08" db="EMBL/GenBank/DDBJ databases">
        <title>Draft genome sequence of Algoriphagus confluentis.</title>
        <authorList>
            <person name="Takatani N."/>
            <person name="Hosokawa M."/>
            <person name="Sawabe T."/>
        </authorList>
    </citation>
    <scope>NUCLEOTIDE SEQUENCE [LARGE SCALE GENOMIC DNA]</scope>
    <source>
        <strain evidence="1 2">NBRC 111222</strain>
    </source>
</reference>
<dbReference type="Proteomes" id="UP001338309">
    <property type="component" value="Unassembled WGS sequence"/>
</dbReference>
<evidence type="ECO:0000313" key="2">
    <source>
        <dbReference type="Proteomes" id="UP001338309"/>
    </source>
</evidence>
<keyword evidence="2" id="KW-1185">Reference proteome</keyword>